<evidence type="ECO:0000256" key="1">
    <source>
        <dbReference type="SAM" id="Coils"/>
    </source>
</evidence>
<feature type="compositionally biased region" description="Polar residues" evidence="2">
    <location>
        <begin position="439"/>
        <end position="454"/>
    </location>
</feature>
<feature type="compositionally biased region" description="Basic and acidic residues" evidence="2">
    <location>
        <begin position="401"/>
        <end position="414"/>
    </location>
</feature>
<feature type="coiled-coil region" evidence="1">
    <location>
        <begin position="262"/>
        <end position="331"/>
    </location>
</feature>
<sequence>MPSIIDLKEVDSIFPRTQDNKDIIRNESALSLVENSEKQRKRRRKLSEKEADSNQLAPVNLNDQASSSSHRSMIDLHMADDEMINIPWKLHIAEQSIMGLNLPFQTFLSPSRTLSEEFNVSTGRLSHPKSAQVIGFTRPFESGAPQIDSTNFDWRDCSNKKPMAPVHPICCGPSMLSKIFDARIHMLEEEIVEYCCKIKEKTTTLRNCCRQKELLVCRKNTLHNILMVKLEKMKKLQIHLFKIRFAVCCPKVSAICMVDMDVREEIENIRRLEDKVEALYNGKEYKRQLESVCKADKEKLEKFQKDWEADLQLVEKAYTELSDKLNKMKEICKPSEQKDTKWTMSPVVSQIKGEKEEAPAGEEPNNPPPVDTVFRRNLAHKPRAISESCDSSSHIRHRARRVEPDAQKCKEVSNKRQIRQNNRRPENVKQDTQPRRQVKQPTSSKDYTLASSSE</sequence>
<dbReference type="Proteomes" id="UP000594454">
    <property type="component" value="Chromosome 1"/>
</dbReference>
<evidence type="ECO:0000256" key="2">
    <source>
        <dbReference type="SAM" id="MobiDB-lite"/>
    </source>
</evidence>
<accession>A0A7R8YMG8</accession>
<feature type="region of interest" description="Disordered" evidence="2">
    <location>
        <begin position="353"/>
        <end position="372"/>
    </location>
</feature>
<feature type="compositionally biased region" description="Basic and acidic residues" evidence="2">
    <location>
        <begin position="423"/>
        <end position="434"/>
    </location>
</feature>
<dbReference type="AlphaFoldDB" id="A0A7R8YMG8"/>
<evidence type="ECO:0000313" key="3">
    <source>
        <dbReference type="EMBL" id="CAD7078166.1"/>
    </source>
</evidence>
<reference evidence="3 4" key="1">
    <citation type="submission" date="2020-11" db="EMBL/GenBank/DDBJ databases">
        <authorList>
            <person name="Wallbank WR R."/>
            <person name="Pardo Diaz C."/>
            <person name="Kozak K."/>
            <person name="Martin S."/>
            <person name="Jiggins C."/>
            <person name="Moest M."/>
            <person name="Warren A I."/>
            <person name="Generalovic N T."/>
            <person name="Byers J.R.P. K."/>
            <person name="Montejo-Kovacevich G."/>
            <person name="Yen C E."/>
        </authorList>
    </citation>
    <scope>NUCLEOTIDE SEQUENCE [LARGE SCALE GENOMIC DNA]</scope>
</reference>
<dbReference type="InParanoid" id="A0A7R8YMG8"/>
<proteinExistence type="predicted"/>
<feature type="region of interest" description="Disordered" evidence="2">
    <location>
        <begin position="34"/>
        <end position="68"/>
    </location>
</feature>
<organism evidence="3 4">
    <name type="scientific">Hermetia illucens</name>
    <name type="common">Black soldier fly</name>
    <dbReference type="NCBI Taxonomy" id="343691"/>
    <lineage>
        <taxon>Eukaryota</taxon>
        <taxon>Metazoa</taxon>
        <taxon>Ecdysozoa</taxon>
        <taxon>Arthropoda</taxon>
        <taxon>Hexapoda</taxon>
        <taxon>Insecta</taxon>
        <taxon>Pterygota</taxon>
        <taxon>Neoptera</taxon>
        <taxon>Endopterygota</taxon>
        <taxon>Diptera</taxon>
        <taxon>Brachycera</taxon>
        <taxon>Stratiomyomorpha</taxon>
        <taxon>Stratiomyidae</taxon>
        <taxon>Hermetiinae</taxon>
        <taxon>Hermetia</taxon>
    </lineage>
</organism>
<keyword evidence="1" id="KW-0175">Coiled coil</keyword>
<gene>
    <name evidence="3" type="ORF">HERILL_LOCUS1451</name>
</gene>
<evidence type="ECO:0000313" key="4">
    <source>
        <dbReference type="Proteomes" id="UP000594454"/>
    </source>
</evidence>
<feature type="compositionally biased region" description="Polar residues" evidence="2">
    <location>
        <begin position="53"/>
        <end position="68"/>
    </location>
</feature>
<keyword evidence="4" id="KW-1185">Reference proteome</keyword>
<feature type="region of interest" description="Disordered" evidence="2">
    <location>
        <begin position="383"/>
        <end position="454"/>
    </location>
</feature>
<protein>
    <submittedName>
        <fullName evidence="3">Uncharacterized protein</fullName>
    </submittedName>
</protein>
<dbReference type="EMBL" id="LR899009">
    <property type="protein sequence ID" value="CAD7078166.1"/>
    <property type="molecule type" value="Genomic_DNA"/>
</dbReference>
<name>A0A7R8YMG8_HERIL</name>